<reference evidence="4 5" key="1">
    <citation type="submission" date="2010-12" db="EMBL/GenBank/DDBJ databases">
        <title>Complete sequence of Ethanoligenens harbinense YUAN-3.</title>
        <authorList>
            <person name="Lucas S."/>
            <person name="Copeland A."/>
            <person name="Lapidus A."/>
            <person name="Cheng J.-F."/>
            <person name="Bruce D."/>
            <person name="Goodwin L."/>
            <person name="Pitluck S."/>
            <person name="Chertkov O."/>
            <person name="Misra M."/>
            <person name="Detter J.C."/>
            <person name="Han C."/>
            <person name="Tapia R."/>
            <person name="Land M."/>
            <person name="Hauser L."/>
            <person name="Jeffries C."/>
            <person name="Kyrpides N."/>
            <person name="Ivanova N."/>
            <person name="Mikhailova N."/>
            <person name="Wang A."/>
            <person name="Mouttaki H."/>
            <person name="He Z."/>
            <person name="Zhou J."/>
            <person name="Hemme C.L."/>
            <person name="Woyke T."/>
        </authorList>
    </citation>
    <scope>NUCLEOTIDE SEQUENCE [LARGE SCALE GENOMIC DNA]</scope>
    <source>
        <strain evidence="5">DSM 18485 / JCM 12961 / CGMCC 1.5033 / YUAN-3</strain>
    </source>
</reference>
<feature type="domain" description="AMP-dependent synthetase/ligase" evidence="2">
    <location>
        <begin position="28"/>
        <end position="376"/>
    </location>
</feature>
<dbReference type="InterPro" id="IPR011957">
    <property type="entry name" value="Benz_CoA_lig"/>
</dbReference>
<dbReference type="AlphaFoldDB" id="E6U9S8"/>
<dbReference type="eggNOG" id="COG0365">
    <property type="taxonomic scope" value="Bacteria"/>
</dbReference>
<protein>
    <submittedName>
        <fullName evidence="4">Benzoate-CoA ligase family</fullName>
    </submittedName>
</protein>
<dbReference type="Pfam" id="PF13193">
    <property type="entry name" value="AMP-binding_C"/>
    <property type="match status" value="1"/>
</dbReference>
<evidence type="ECO:0000313" key="5">
    <source>
        <dbReference type="Proteomes" id="UP000001551"/>
    </source>
</evidence>
<dbReference type="STRING" id="663278.Ethha_0621"/>
<dbReference type="RefSeq" id="WP_013484566.1">
    <property type="nucleotide sequence ID" value="NC_014828.1"/>
</dbReference>
<dbReference type="KEGG" id="eha:Ethha_0621"/>
<accession>E6U9S8</accession>
<proteinExistence type="predicted"/>
<dbReference type="InterPro" id="IPR025110">
    <property type="entry name" value="AMP-bd_C"/>
</dbReference>
<dbReference type="EMBL" id="CP002400">
    <property type="protein sequence ID" value="ADU26194.1"/>
    <property type="molecule type" value="Genomic_DNA"/>
</dbReference>
<sequence length="516" mass="58500">MENIYSNLPEKFNVSEYLIRTCNIEKFRGDKIALYYANSKYTYSDIERYVCKYGNALQNMQIVMEQRIAILLPDQPEYVFALLGAIRVGIVPILINTRLKPNDIRYIIKDSRVHALITNKEWKSKLGAIDTPWLQHIIIIDDNTNNNFLSTVESCSEQLETSSTSRDDIAFWMYTSGSSGRPKGVLHMHHDIVICIELFGKGILNITEDDIVYSVAKLPFAYGLGNSTFLTFGVGATSILSDSNNAFEIVNTINEYKPSIFFGVPTIYSSLLHIADIALIDTNPMRIMYSAGEVLPMALWNSWKERFGVEIIEGMGTTELLHVFISNQFGKVKPGSTGLEVPGYKVQVVDANNTPVPVGVIGDLLVSGESLMLGYWNRHEENQKVMFGNSMRTGDKFYQDKDGYFWYAGRCIDLFKVNGMWVEAHEIENILLKHPKVRQAAVDDEVSQEELTQIVAYVVLEPSILPGNDLVKELTRYMKSNIDHFKCPTKYSFVSEIPMGPTEKIDRIRLKQIKSQ</sequence>
<dbReference type="GO" id="GO:0005524">
    <property type="term" value="F:ATP binding"/>
    <property type="evidence" value="ECO:0007669"/>
    <property type="project" value="InterPro"/>
</dbReference>
<dbReference type="InterPro" id="IPR045851">
    <property type="entry name" value="AMP-bd_C_sf"/>
</dbReference>
<dbReference type="GO" id="GO:0044550">
    <property type="term" value="P:secondary metabolite biosynthetic process"/>
    <property type="evidence" value="ECO:0007669"/>
    <property type="project" value="TreeGrafter"/>
</dbReference>
<dbReference type="NCBIfam" id="TIGR02262">
    <property type="entry name" value="benz_CoA_lig"/>
    <property type="match status" value="1"/>
</dbReference>
<dbReference type="HOGENOM" id="CLU_000022_59_10_9"/>
<dbReference type="Gene3D" id="3.40.50.12780">
    <property type="entry name" value="N-terminal domain of ligase-like"/>
    <property type="match status" value="1"/>
</dbReference>
<evidence type="ECO:0000313" key="4">
    <source>
        <dbReference type="EMBL" id="ADU26194.1"/>
    </source>
</evidence>
<dbReference type="GO" id="GO:0016405">
    <property type="term" value="F:CoA-ligase activity"/>
    <property type="evidence" value="ECO:0007669"/>
    <property type="project" value="InterPro"/>
</dbReference>
<dbReference type="PANTHER" id="PTHR43352:SF1">
    <property type="entry name" value="ANTHRANILATE--COA LIGASE"/>
    <property type="match status" value="1"/>
</dbReference>
<evidence type="ECO:0000259" key="3">
    <source>
        <dbReference type="Pfam" id="PF13193"/>
    </source>
</evidence>
<keyword evidence="5" id="KW-1185">Reference proteome</keyword>
<evidence type="ECO:0000256" key="1">
    <source>
        <dbReference type="ARBA" id="ARBA00022598"/>
    </source>
</evidence>
<dbReference type="SUPFAM" id="SSF56801">
    <property type="entry name" value="Acetyl-CoA synthetase-like"/>
    <property type="match status" value="1"/>
</dbReference>
<dbReference type="Proteomes" id="UP000001551">
    <property type="component" value="Chromosome"/>
</dbReference>
<feature type="domain" description="AMP-binding enzyme C-terminal" evidence="3">
    <location>
        <begin position="426"/>
        <end position="502"/>
    </location>
</feature>
<dbReference type="Gene3D" id="3.30.300.30">
    <property type="match status" value="1"/>
</dbReference>
<evidence type="ECO:0000259" key="2">
    <source>
        <dbReference type="Pfam" id="PF00501"/>
    </source>
</evidence>
<organism evidence="4 5">
    <name type="scientific">Ethanoligenens harbinense (strain DSM 18485 / JCM 12961 / CGMCC 1.5033 / YUAN-3)</name>
    <dbReference type="NCBI Taxonomy" id="663278"/>
    <lineage>
        <taxon>Bacteria</taxon>
        <taxon>Bacillati</taxon>
        <taxon>Bacillota</taxon>
        <taxon>Clostridia</taxon>
        <taxon>Eubacteriales</taxon>
        <taxon>Oscillospiraceae</taxon>
        <taxon>Ethanoligenens</taxon>
    </lineage>
</organism>
<dbReference type="PANTHER" id="PTHR43352">
    <property type="entry name" value="ACETYL-COA SYNTHETASE"/>
    <property type="match status" value="1"/>
</dbReference>
<dbReference type="InterPro" id="IPR042099">
    <property type="entry name" value="ANL_N_sf"/>
</dbReference>
<gene>
    <name evidence="4" type="ordered locus">Ethha_0621</name>
</gene>
<dbReference type="InterPro" id="IPR000873">
    <property type="entry name" value="AMP-dep_synth/lig_dom"/>
</dbReference>
<keyword evidence="1 4" id="KW-0436">Ligase</keyword>
<dbReference type="Pfam" id="PF00501">
    <property type="entry name" value="AMP-binding"/>
    <property type="match status" value="1"/>
</dbReference>
<dbReference type="GO" id="GO:0016878">
    <property type="term" value="F:acid-thiol ligase activity"/>
    <property type="evidence" value="ECO:0007669"/>
    <property type="project" value="TreeGrafter"/>
</dbReference>
<name>E6U9S8_ETHHY</name>